<dbReference type="GO" id="GO:0016020">
    <property type="term" value="C:membrane"/>
    <property type="evidence" value="ECO:0007669"/>
    <property type="project" value="TreeGrafter"/>
</dbReference>
<feature type="transmembrane region" description="Helical" evidence="1">
    <location>
        <begin position="214"/>
        <end position="235"/>
    </location>
</feature>
<keyword evidence="1" id="KW-0812">Transmembrane</keyword>
<evidence type="ECO:0000313" key="3">
    <source>
        <dbReference type="Proteomes" id="UP000827549"/>
    </source>
</evidence>
<evidence type="ECO:0000256" key="1">
    <source>
        <dbReference type="SAM" id="Phobius"/>
    </source>
</evidence>
<keyword evidence="3" id="KW-1185">Reference proteome</keyword>
<proteinExistence type="predicted"/>
<dbReference type="Pfam" id="PF06966">
    <property type="entry name" value="DUF1295"/>
    <property type="match status" value="2"/>
</dbReference>
<gene>
    <name evidence="2" type="primary">SPCC594.04c</name>
    <name evidence="2" type="ORF">LOC62_02G002807</name>
</gene>
<feature type="transmembrane region" description="Helical" evidence="1">
    <location>
        <begin position="153"/>
        <end position="178"/>
    </location>
</feature>
<dbReference type="PANTHER" id="PTHR32251:SF23">
    <property type="entry name" value="3-OXO-5-ALPHA-STEROID 4-DEHYDROGENASE (DUF1295)"/>
    <property type="match status" value="1"/>
</dbReference>
<dbReference type="EMBL" id="CP086715">
    <property type="protein sequence ID" value="WOO79278.1"/>
    <property type="molecule type" value="Genomic_DNA"/>
</dbReference>
<dbReference type="InterPro" id="IPR010721">
    <property type="entry name" value="UstE-like"/>
</dbReference>
<dbReference type="Proteomes" id="UP000827549">
    <property type="component" value="Chromosome 2"/>
</dbReference>
<protein>
    <submittedName>
        <fullName evidence="2">Purtative protein</fullName>
    </submittedName>
</protein>
<dbReference type="AlphaFoldDB" id="A0AAF0Y2U3"/>
<evidence type="ECO:0000313" key="2">
    <source>
        <dbReference type="EMBL" id="WOO79278.1"/>
    </source>
</evidence>
<dbReference type="GeneID" id="87806054"/>
<dbReference type="RefSeq" id="XP_062625310.1">
    <property type="nucleotide sequence ID" value="XM_062769326.1"/>
</dbReference>
<keyword evidence="1" id="KW-1133">Transmembrane helix</keyword>
<feature type="transmembrane region" description="Helical" evidence="1">
    <location>
        <begin position="184"/>
        <end position="202"/>
    </location>
</feature>
<reference evidence="2" key="1">
    <citation type="submission" date="2023-10" db="EMBL/GenBank/DDBJ databases">
        <authorList>
            <person name="Noh H."/>
        </authorList>
    </citation>
    <scope>NUCLEOTIDE SEQUENCE</scope>
    <source>
        <strain evidence="2">DUCC4014</strain>
    </source>
</reference>
<dbReference type="PANTHER" id="PTHR32251">
    <property type="entry name" value="3-OXO-5-ALPHA-STEROID 4-DEHYDROGENASE"/>
    <property type="match status" value="1"/>
</dbReference>
<name>A0AAF0Y2U3_9TREE</name>
<keyword evidence="1" id="KW-0472">Membrane</keyword>
<accession>A0AAF0Y2U3</accession>
<organism evidence="2 3">
    <name type="scientific">Vanrija pseudolonga</name>
    <dbReference type="NCBI Taxonomy" id="143232"/>
    <lineage>
        <taxon>Eukaryota</taxon>
        <taxon>Fungi</taxon>
        <taxon>Dikarya</taxon>
        <taxon>Basidiomycota</taxon>
        <taxon>Agaricomycotina</taxon>
        <taxon>Tremellomycetes</taxon>
        <taxon>Trichosporonales</taxon>
        <taxon>Trichosporonaceae</taxon>
        <taxon>Vanrija</taxon>
    </lineage>
</organism>
<sequence length="394" mass="42418">MAAAVPAAASSFLDALRTLPSLLAAERTLNPLTLLFSPNTTSALHVPLGLSLALIPTSFLLTHVSGNVGWVDRVYTTLPVVSSAAIAAWALVNPNAEAFGASLPRLWIMLALQVLWSARLTWHTARRGLYDLTAEDYRYATLRKILPKWAFELIHIFAVAIPQPILIFALSIPVAAALQPAANLSAGPGGYALPLSAVSFLVPAHRSAPGSTPALHLLDGFFALAGLGIIALQAAGDNAMYRFQEAKHAAMRGSEQKLDARGIPLPIDVPAGFWPGFPTKGLHALIRHPNFVAEQLFWLNQGLFAVFASVHPPAQACLGPAFFLSLLFCASTRLTEWITTQKYPAYSVYQRLVGMFLPQETAIKWIWTTLNGTRAELQHELTTPPAKPASAAAE</sequence>